<name>A0A0F3MQB2_RICFI</name>
<dbReference type="AlphaFoldDB" id="A0A0F3MQB2"/>
<gene>
    <name evidence="3" type="ORF">RFEPED_0218</name>
</gene>
<dbReference type="EMBL" id="LANQ01000001">
    <property type="protein sequence ID" value="KJV57851.1"/>
    <property type="molecule type" value="Genomic_DNA"/>
</dbReference>
<sequence length="75" mass="8584">MNISATELNKNPGKIIDQALREPIVINKQGRPTVVLVDYEYFTKLEDDYWGKAATNITKQPEWLSAKESEKFLKG</sequence>
<dbReference type="PATRIC" id="fig|1359196.3.peg.205"/>
<evidence type="ECO:0000313" key="3">
    <source>
        <dbReference type="EMBL" id="KJV57851.1"/>
    </source>
</evidence>
<dbReference type="NCBIfam" id="TIGR01552">
    <property type="entry name" value="phd_fam"/>
    <property type="match status" value="1"/>
</dbReference>
<proteinExistence type="inferred from homology"/>
<evidence type="ECO:0000256" key="1">
    <source>
        <dbReference type="ARBA" id="ARBA00009981"/>
    </source>
</evidence>
<comment type="similarity">
    <text evidence="1 2">Belongs to the phD/YefM antitoxin family.</text>
</comment>
<comment type="function">
    <text evidence="2">Antitoxin component of a type II toxin-antitoxin (TA) system.</text>
</comment>
<dbReference type="RefSeq" id="WP_011270931.1">
    <property type="nucleotide sequence ID" value="NZ_LANQ01000001.1"/>
</dbReference>
<protein>
    <recommendedName>
        <fullName evidence="2">Antitoxin</fullName>
    </recommendedName>
</protein>
<dbReference type="Pfam" id="PF02604">
    <property type="entry name" value="PhdYeFM_antitox"/>
    <property type="match status" value="1"/>
</dbReference>
<organism evidence="3 4">
    <name type="scientific">Rickettsia felis str. Pedreira</name>
    <dbReference type="NCBI Taxonomy" id="1359196"/>
    <lineage>
        <taxon>Bacteria</taxon>
        <taxon>Pseudomonadati</taxon>
        <taxon>Pseudomonadota</taxon>
        <taxon>Alphaproteobacteria</taxon>
        <taxon>Rickettsiales</taxon>
        <taxon>Rickettsiaceae</taxon>
        <taxon>Rickettsieae</taxon>
        <taxon>Rickettsia</taxon>
        <taxon>spotted fever group</taxon>
    </lineage>
</organism>
<dbReference type="InterPro" id="IPR006442">
    <property type="entry name" value="Antitoxin_Phd/YefM"/>
</dbReference>
<dbReference type="Gene3D" id="3.40.1620.10">
    <property type="entry name" value="YefM-like domain"/>
    <property type="match status" value="1"/>
</dbReference>
<dbReference type="InterPro" id="IPR036165">
    <property type="entry name" value="YefM-like_sf"/>
</dbReference>
<accession>A0A0F3MQB2</accession>
<dbReference type="Proteomes" id="UP000033475">
    <property type="component" value="Unassembled WGS sequence"/>
</dbReference>
<comment type="caution">
    <text evidence="3">The sequence shown here is derived from an EMBL/GenBank/DDBJ whole genome shotgun (WGS) entry which is preliminary data.</text>
</comment>
<evidence type="ECO:0000256" key="2">
    <source>
        <dbReference type="RuleBase" id="RU362080"/>
    </source>
</evidence>
<evidence type="ECO:0000313" key="4">
    <source>
        <dbReference type="Proteomes" id="UP000033475"/>
    </source>
</evidence>
<dbReference type="SUPFAM" id="SSF143120">
    <property type="entry name" value="YefM-like"/>
    <property type="match status" value="1"/>
</dbReference>
<reference evidence="3 4" key="1">
    <citation type="submission" date="2015-01" db="EMBL/GenBank/DDBJ databases">
        <title>Genome Sequencing of Rickettsiales.</title>
        <authorList>
            <person name="Daugherty S.C."/>
            <person name="Su Q."/>
            <person name="Abolude K."/>
            <person name="Beier-Sexton M."/>
            <person name="Carlyon J.A."/>
            <person name="Carter R."/>
            <person name="Day N.P."/>
            <person name="Dumler S.J."/>
            <person name="Dyachenko V."/>
            <person name="Godinez A."/>
            <person name="Kurtti T.J."/>
            <person name="Lichay M."/>
            <person name="Mullins K.E."/>
            <person name="Ott S."/>
            <person name="Pappas-Brown V."/>
            <person name="Paris D.H."/>
            <person name="Patel P."/>
            <person name="Richards A.L."/>
            <person name="Sadzewicz L."/>
            <person name="Sears K."/>
            <person name="Seidman D."/>
            <person name="Sengamalay N."/>
            <person name="Stenos J."/>
            <person name="Tallon L.J."/>
            <person name="Vincent G."/>
            <person name="Fraser C.M."/>
            <person name="Munderloh U."/>
            <person name="Dunning-Hotopp J.C."/>
        </authorList>
    </citation>
    <scope>NUCLEOTIDE SEQUENCE [LARGE SCALE GENOMIC DNA]</scope>
    <source>
        <strain evidence="3 4">Pedreira</strain>
    </source>
</reference>